<sequence length="403" mass="45881">MKRLIFGLWAALFSASTWAAKVEIDEIKLRPDYGIDIVARVNEVDKNDKIVGVALNKVETWTVDYTLGSMISRVERFKVAGYDDYSQFRRSCDKSGDSKDGVKIRACRGKGEWKKRNNRLDIRIPGGHSLLGGQFIKGKNDLQANIGVVVTLSLLRDNPKKKVRFFGEVFQARQFYFPEESSPINTDSYLFPGYTHNYKTPVAITVSSDGKVGCLAKRKNASRFECLYNKKDDKPAQQPDYFASLISNIDDDNLKIMECGPESQFIEKQGVVNFQASDFQHAGLTGYESDLKDYWCNRMNNYIRKDEDVSSIYGEGWLLSVNPFTGKMECFSGKWNWCLNSSYANEKPKITSHRENKTVDQYTRYKPIHGCRYKNGLVRPCPESMKNIQSLAQLIESVNGEAL</sequence>
<evidence type="ECO:0000313" key="2">
    <source>
        <dbReference type="EMBL" id="CAH0539313.1"/>
    </source>
</evidence>
<comment type="caution">
    <text evidence="2">The sequence shown here is derived from an EMBL/GenBank/DDBJ whole genome shotgun (WGS) entry which is preliminary data.</text>
</comment>
<proteinExistence type="predicted"/>
<keyword evidence="1" id="KW-0732">Signal</keyword>
<dbReference type="EMBL" id="CAKLDM010000002">
    <property type="protein sequence ID" value="CAH0539313.1"/>
    <property type="molecule type" value="Genomic_DNA"/>
</dbReference>
<gene>
    <name evidence="2" type="ORF">VMF7928_02053</name>
</gene>
<organism evidence="2 3">
    <name type="scientific">Vibrio marisflavi CECT 7928</name>
    <dbReference type="NCBI Taxonomy" id="634439"/>
    <lineage>
        <taxon>Bacteria</taxon>
        <taxon>Pseudomonadati</taxon>
        <taxon>Pseudomonadota</taxon>
        <taxon>Gammaproteobacteria</taxon>
        <taxon>Vibrionales</taxon>
        <taxon>Vibrionaceae</taxon>
        <taxon>Vibrio</taxon>
    </lineage>
</organism>
<keyword evidence="3" id="KW-1185">Reference proteome</keyword>
<accession>A0ABM9A3I9</accession>
<evidence type="ECO:0000313" key="3">
    <source>
        <dbReference type="Proteomes" id="UP000838748"/>
    </source>
</evidence>
<feature type="chain" id="PRO_5046805808" evidence="1">
    <location>
        <begin position="20"/>
        <end position="403"/>
    </location>
</feature>
<protein>
    <submittedName>
        <fullName evidence="2">Uncharacterized protein</fullName>
    </submittedName>
</protein>
<feature type="signal peptide" evidence="1">
    <location>
        <begin position="1"/>
        <end position="19"/>
    </location>
</feature>
<reference evidence="2" key="1">
    <citation type="submission" date="2021-11" db="EMBL/GenBank/DDBJ databases">
        <authorList>
            <person name="Rodrigo-Torres L."/>
            <person name="Arahal R. D."/>
            <person name="Lucena T."/>
        </authorList>
    </citation>
    <scope>NUCLEOTIDE SEQUENCE</scope>
    <source>
        <strain evidence="2">CECT 7928</strain>
    </source>
</reference>
<evidence type="ECO:0000256" key="1">
    <source>
        <dbReference type="SAM" id="SignalP"/>
    </source>
</evidence>
<dbReference type="Proteomes" id="UP000838748">
    <property type="component" value="Unassembled WGS sequence"/>
</dbReference>
<dbReference type="RefSeq" id="WP_237361366.1">
    <property type="nucleotide sequence ID" value="NZ_CAKLDM010000002.1"/>
</dbReference>
<name>A0ABM9A3I9_9VIBR</name>